<dbReference type="SUPFAM" id="SSF50129">
    <property type="entry name" value="GroES-like"/>
    <property type="match status" value="1"/>
</dbReference>
<dbReference type="GO" id="GO:0016491">
    <property type="term" value="F:oxidoreductase activity"/>
    <property type="evidence" value="ECO:0007669"/>
    <property type="project" value="UniProtKB-KW"/>
</dbReference>
<dbReference type="InterPro" id="IPR011032">
    <property type="entry name" value="GroES-like_sf"/>
</dbReference>
<evidence type="ECO:0000256" key="2">
    <source>
        <dbReference type="ARBA" id="ARBA00022833"/>
    </source>
</evidence>
<gene>
    <name evidence="6" type="ORF">LCGC14_0181790</name>
</gene>
<reference evidence="6" key="1">
    <citation type="journal article" date="2015" name="Nature">
        <title>Complex archaea that bridge the gap between prokaryotes and eukaryotes.</title>
        <authorList>
            <person name="Spang A."/>
            <person name="Saw J.H."/>
            <person name="Jorgensen S.L."/>
            <person name="Zaremba-Niedzwiedzka K."/>
            <person name="Martijn J."/>
            <person name="Lind A.E."/>
            <person name="van Eijk R."/>
            <person name="Schleper C."/>
            <person name="Guy L."/>
            <person name="Ettema T.J."/>
        </authorList>
    </citation>
    <scope>NUCLEOTIDE SEQUENCE</scope>
</reference>
<dbReference type="InterPro" id="IPR050129">
    <property type="entry name" value="Zn_alcohol_dh"/>
</dbReference>
<dbReference type="InterPro" id="IPR002328">
    <property type="entry name" value="ADH_Zn_CS"/>
</dbReference>
<proteinExistence type="predicted"/>
<dbReference type="InterPro" id="IPR036291">
    <property type="entry name" value="NAD(P)-bd_dom_sf"/>
</dbReference>
<dbReference type="EMBL" id="LAZR01000073">
    <property type="protein sequence ID" value="KKN95110.1"/>
    <property type="molecule type" value="Genomic_DNA"/>
</dbReference>
<dbReference type="PANTHER" id="PTHR43401:SF2">
    <property type="entry name" value="L-THREONINE 3-DEHYDROGENASE"/>
    <property type="match status" value="1"/>
</dbReference>
<protein>
    <recommendedName>
        <fullName evidence="7">Enoyl reductase (ER) domain-containing protein</fullName>
    </recommendedName>
</protein>
<keyword evidence="2" id="KW-0862">Zinc</keyword>
<keyword evidence="1" id="KW-0479">Metal-binding</keyword>
<dbReference type="PROSITE" id="PS00059">
    <property type="entry name" value="ADH_ZINC"/>
    <property type="match status" value="1"/>
</dbReference>
<evidence type="ECO:0000259" key="5">
    <source>
        <dbReference type="Pfam" id="PF08240"/>
    </source>
</evidence>
<evidence type="ECO:0000313" key="6">
    <source>
        <dbReference type="EMBL" id="KKN95110.1"/>
    </source>
</evidence>
<name>A0A0F9UPP0_9ZZZZ</name>
<dbReference type="Pfam" id="PF08240">
    <property type="entry name" value="ADH_N"/>
    <property type="match status" value="1"/>
</dbReference>
<evidence type="ECO:0000256" key="3">
    <source>
        <dbReference type="ARBA" id="ARBA00023002"/>
    </source>
</evidence>
<dbReference type="InterPro" id="IPR013154">
    <property type="entry name" value="ADH-like_N"/>
</dbReference>
<dbReference type="Pfam" id="PF00107">
    <property type="entry name" value="ADH_zinc_N"/>
    <property type="match status" value="1"/>
</dbReference>
<keyword evidence="3" id="KW-0560">Oxidoreductase</keyword>
<dbReference type="PANTHER" id="PTHR43401">
    <property type="entry name" value="L-THREONINE 3-DEHYDROGENASE"/>
    <property type="match status" value="1"/>
</dbReference>
<feature type="domain" description="Alcohol dehydrogenase-like C-terminal" evidence="4">
    <location>
        <begin position="175"/>
        <end position="269"/>
    </location>
</feature>
<sequence length="344" mass="36602">MKAALLEQLGSLTVREVADPEVGPYGALCQMLYGATCTGTDLHLIEGRVDWAITAAPTIIGHESIGRVIDVGNKVRNLKVGDMVTRVGAPPAADGSYSSTWGGFAELGVACDHWAMKEDGVAEDQWSGATVNQIIPAEFDPRACTMMTTWRETLSYITRMGLATGNRVLILGSGGVGLAFAAHAANLGAVRVAMCGSAARKEVAKRAGVTDFYDYKADGVGWIIASMCPEGFDIVIDAVGSQETIDLALFNVMQGGSVGIYGIDEMGKTTVDPDKARAEFTEFDGGYDEAETHERVVGFMQTGKLDAGIWLDLDTTYPLDEINAAFDAVRNRQCVKALVKLSDG</sequence>
<dbReference type="InterPro" id="IPR013149">
    <property type="entry name" value="ADH-like_C"/>
</dbReference>
<evidence type="ECO:0000256" key="1">
    <source>
        <dbReference type="ARBA" id="ARBA00022723"/>
    </source>
</evidence>
<dbReference type="SUPFAM" id="SSF51735">
    <property type="entry name" value="NAD(P)-binding Rossmann-fold domains"/>
    <property type="match status" value="1"/>
</dbReference>
<dbReference type="AlphaFoldDB" id="A0A0F9UPP0"/>
<accession>A0A0F9UPP0</accession>
<evidence type="ECO:0008006" key="7">
    <source>
        <dbReference type="Google" id="ProtNLM"/>
    </source>
</evidence>
<comment type="caution">
    <text evidence="6">The sequence shown here is derived from an EMBL/GenBank/DDBJ whole genome shotgun (WGS) entry which is preliminary data.</text>
</comment>
<organism evidence="6">
    <name type="scientific">marine sediment metagenome</name>
    <dbReference type="NCBI Taxonomy" id="412755"/>
    <lineage>
        <taxon>unclassified sequences</taxon>
        <taxon>metagenomes</taxon>
        <taxon>ecological metagenomes</taxon>
    </lineage>
</organism>
<feature type="domain" description="Alcohol dehydrogenase-like N-terminal" evidence="5">
    <location>
        <begin position="35"/>
        <end position="115"/>
    </location>
</feature>
<dbReference type="GO" id="GO:0008270">
    <property type="term" value="F:zinc ion binding"/>
    <property type="evidence" value="ECO:0007669"/>
    <property type="project" value="InterPro"/>
</dbReference>
<dbReference type="Gene3D" id="3.90.180.10">
    <property type="entry name" value="Medium-chain alcohol dehydrogenases, catalytic domain"/>
    <property type="match status" value="1"/>
</dbReference>
<evidence type="ECO:0000259" key="4">
    <source>
        <dbReference type="Pfam" id="PF00107"/>
    </source>
</evidence>